<dbReference type="PANTHER" id="PTHR42775:SF1">
    <property type="entry name" value="PERMEASE RV2963-RELATED"/>
    <property type="match status" value="1"/>
</dbReference>
<feature type="transmembrane region" description="Helical" evidence="7">
    <location>
        <begin position="39"/>
        <end position="60"/>
    </location>
</feature>
<evidence type="ECO:0000256" key="5">
    <source>
        <dbReference type="ARBA" id="ARBA00022989"/>
    </source>
</evidence>
<keyword evidence="4 7" id="KW-0812">Transmembrane</keyword>
<evidence type="ECO:0000313" key="8">
    <source>
        <dbReference type="EMBL" id="MDQ0480443.1"/>
    </source>
</evidence>
<dbReference type="PANTHER" id="PTHR42775">
    <property type="entry name" value="PERMEASE RV2963-RELATED"/>
    <property type="match status" value="1"/>
</dbReference>
<dbReference type="Pfam" id="PF03773">
    <property type="entry name" value="ArsP_1"/>
    <property type="match status" value="1"/>
</dbReference>
<evidence type="ECO:0000256" key="3">
    <source>
        <dbReference type="ARBA" id="ARBA00022475"/>
    </source>
</evidence>
<gene>
    <name evidence="8" type="ORF">QOZ93_002191</name>
</gene>
<evidence type="ECO:0000256" key="4">
    <source>
        <dbReference type="ARBA" id="ARBA00022692"/>
    </source>
</evidence>
<dbReference type="EMBL" id="JAUSWN010000019">
    <property type="protein sequence ID" value="MDQ0480443.1"/>
    <property type="molecule type" value="Genomic_DNA"/>
</dbReference>
<dbReference type="Proteomes" id="UP001224418">
    <property type="component" value="Unassembled WGS sequence"/>
</dbReference>
<dbReference type="InterPro" id="IPR053166">
    <property type="entry name" value="UPF0718_permease"/>
</dbReference>
<evidence type="ECO:0000256" key="1">
    <source>
        <dbReference type="ARBA" id="ARBA00004651"/>
    </source>
</evidence>
<dbReference type="InterPro" id="IPR005524">
    <property type="entry name" value="DUF318"/>
</dbReference>
<feature type="transmembrane region" description="Helical" evidence="7">
    <location>
        <begin position="109"/>
        <end position="128"/>
    </location>
</feature>
<keyword evidence="5 7" id="KW-1133">Transmembrane helix</keyword>
<name>A0ABU0JWA4_HATLI</name>
<keyword evidence="3" id="KW-1003">Cell membrane</keyword>
<evidence type="ECO:0000256" key="6">
    <source>
        <dbReference type="ARBA" id="ARBA00023136"/>
    </source>
</evidence>
<sequence length="173" mass="19736">MKIIKRYKNVIIMGIVLILLIIFKPDFGKHAINITFDNIWQMLKVVPPVFVLISLMDVWISKEKVIKHIGYDSGIKGIILSFLLGSATAGPLYASFPIARMLLKKGTKFLNVMIFVGSWSTTKIYMTFIEGAILGWKFTLTRFFTDILGIIIMAFIIDKFVNDKDKNKLLEEV</sequence>
<feature type="transmembrane region" description="Helical" evidence="7">
    <location>
        <begin position="140"/>
        <end position="157"/>
    </location>
</feature>
<feature type="transmembrane region" description="Helical" evidence="7">
    <location>
        <begin position="80"/>
        <end position="103"/>
    </location>
</feature>
<dbReference type="RefSeq" id="WP_111941168.1">
    <property type="nucleotide sequence ID" value="NZ_BAAACJ010000007.1"/>
</dbReference>
<comment type="subcellular location">
    <subcellularLocation>
        <location evidence="1">Cell membrane</location>
        <topology evidence="1">Multi-pass membrane protein</topology>
    </subcellularLocation>
</comment>
<evidence type="ECO:0000256" key="7">
    <source>
        <dbReference type="SAM" id="Phobius"/>
    </source>
</evidence>
<comment type="caution">
    <text evidence="8">The sequence shown here is derived from an EMBL/GenBank/DDBJ whole genome shotgun (WGS) entry which is preliminary data.</text>
</comment>
<feature type="transmembrane region" description="Helical" evidence="7">
    <location>
        <begin position="7"/>
        <end position="27"/>
    </location>
</feature>
<proteinExistence type="inferred from homology"/>
<organism evidence="8 9">
    <name type="scientific">Hathewaya limosa</name>
    <name type="common">Clostridium limosum</name>
    <dbReference type="NCBI Taxonomy" id="1536"/>
    <lineage>
        <taxon>Bacteria</taxon>
        <taxon>Bacillati</taxon>
        <taxon>Bacillota</taxon>
        <taxon>Clostridia</taxon>
        <taxon>Eubacteriales</taxon>
        <taxon>Clostridiaceae</taxon>
        <taxon>Hathewaya</taxon>
    </lineage>
</organism>
<keyword evidence="9" id="KW-1185">Reference proteome</keyword>
<keyword evidence="6 7" id="KW-0472">Membrane</keyword>
<reference evidence="8 9" key="1">
    <citation type="submission" date="2023-07" db="EMBL/GenBank/DDBJ databases">
        <title>Genomic Encyclopedia of Type Strains, Phase IV (KMG-IV): sequencing the most valuable type-strain genomes for metagenomic binning, comparative biology and taxonomic classification.</title>
        <authorList>
            <person name="Goeker M."/>
        </authorList>
    </citation>
    <scope>NUCLEOTIDE SEQUENCE [LARGE SCALE GENOMIC DNA]</scope>
    <source>
        <strain evidence="8 9">DSM 1400</strain>
    </source>
</reference>
<protein>
    <submittedName>
        <fullName evidence="8">Uncharacterized membrane protein YraQ (UPF0718 family)</fullName>
    </submittedName>
</protein>
<comment type="similarity">
    <text evidence="2">Belongs to the UPF0718 family.</text>
</comment>
<evidence type="ECO:0000256" key="2">
    <source>
        <dbReference type="ARBA" id="ARBA00006386"/>
    </source>
</evidence>
<evidence type="ECO:0000313" key="9">
    <source>
        <dbReference type="Proteomes" id="UP001224418"/>
    </source>
</evidence>
<accession>A0ABU0JWA4</accession>